<feature type="transmembrane region" description="Helical" evidence="1">
    <location>
        <begin position="20"/>
        <end position="41"/>
    </location>
</feature>
<evidence type="ECO:0000256" key="1">
    <source>
        <dbReference type="SAM" id="Phobius"/>
    </source>
</evidence>
<keyword evidence="1" id="KW-0812">Transmembrane</keyword>
<protein>
    <submittedName>
        <fullName evidence="2">AtpZ/AtpI family protein</fullName>
    </submittedName>
</protein>
<dbReference type="RefSeq" id="WP_191166123.1">
    <property type="nucleotide sequence ID" value="NZ_JACWMX010000013.1"/>
</dbReference>
<evidence type="ECO:0000313" key="3">
    <source>
        <dbReference type="Proteomes" id="UP000619078"/>
    </source>
</evidence>
<feature type="transmembrane region" description="Helical" evidence="1">
    <location>
        <begin position="53"/>
        <end position="71"/>
    </location>
</feature>
<evidence type="ECO:0000313" key="2">
    <source>
        <dbReference type="EMBL" id="MBD1395452.1"/>
    </source>
</evidence>
<sequence>MPENEQNKSGGAGNDANAYAKYVGLAFQMIVVIGVFAFAGYKIDQAGQHATKWATAALSLIGVFASLYLVFRSVKN</sequence>
<reference evidence="2" key="1">
    <citation type="submission" date="2020-09" db="EMBL/GenBank/DDBJ databases">
        <title>Novel species of Mucilaginibacter isolated from a glacier on the Tibetan Plateau.</title>
        <authorList>
            <person name="Liu Q."/>
            <person name="Xin Y.-H."/>
        </authorList>
    </citation>
    <scope>NUCLEOTIDE SEQUENCE</scope>
    <source>
        <strain evidence="2">ZB1P21</strain>
    </source>
</reference>
<keyword evidence="1" id="KW-1133">Transmembrane helix</keyword>
<organism evidence="2 3">
    <name type="scientific">Mucilaginibacter glaciei</name>
    <dbReference type="NCBI Taxonomy" id="2772109"/>
    <lineage>
        <taxon>Bacteria</taxon>
        <taxon>Pseudomonadati</taxon>
        <taxon>Bacteroidota</taxon>
        <taxon>Sphingobacteriia</taxon>
        <taxon>Sphingobacteriales</taxon>
        <taxon>Sphingobacteriaceae</taxon>
        <taxon>Mucilaginibacter</taxon>
    </lineage>
</organism>
<dbReference type="EMBL" id="JACWMX010000013">
    <property type="protein sequence ID" value="MBD1395452.1"/>
    <property type="molecule type" value="Genomic_DNA"/>
</dbReference>
<keyword evidence="1" id="KW-0472">Membrane</keyword>
<name>A0A926NVQ6_9SPHI</name>
<dbReference type="Proteomes" id="UP000619078">
    <property type="component" value="Unassembled WGS sequence"/>
</dbReference>
<proteinExistence type="predicted"/>
<gene>
    <name evidence="2" type="ORF">IDJ76_20280</name>
</gene>
<comment type="caution">
    <text evidence="2">The sequence shown here is derived from an EMBL/GenBank/DDBJ whole genome shotgun (WGS) entry which is preliminary data.</text>
</comment>
<dbReference type="Pfam" id="PF09527">
    <property type="entry name" value="ATPase_gene1"/>
    <property type="match status" value="1"/>
</dbReference>
<dbReference type="InterPro" id="IPR032820">
    <property type="entry name" value="ATPase_put"/>
</dbReference>
<keyword evidence="3" id="KW-1185">Reference proteome</keyword>
<accession>A0A926NVQ6</accession>
<dbReference type="AlphaFoldDB" id="A0A926NVQ6"/>